<evidence type="ECO:0000313" key="4">
    <source>
        <dbReference type="Proteomes" id="UP001177023"/>
    </source>
</evidence>
<feature type="transmembrane region" description="Helical" evidence="2">
    <location>
        <begin position="248"/>
        <end position="273"/>
    </location>
</feature>
<keyword evidence="2" id="KW-1133">Transmembrane helix</keyword>
<dbReference type="AlphaFoldDB" id="A0AA36C7B7"/>
<name>A0AA36C7B7_9BILA</name>
<feature type="region of interest" description="Disordered" evidence="1">
    <location>
        <begin position="281"/>
        <end position="302"/>
    </location>
</feature>
<dbReference type="Proteomes" id="UP001177023">
    <property type="component" value="Unassembled WGS sequence"/>
</dbReference>
<reference evidence="3" key="1">
    <citation type="submission" date="2023-06" db="EMBL/GenBank/DDBJ databases">
        <authorList>
            <person name="Delattre M."/>
        </authorList>
    </citation>
    <scope>NUCLEOTIDE SEQUENCE</scope>
    <source>
        <strain evidence="3">AF72</strain>
    </source>
</reference>
<keyword evidence="2" id="KW-0812">Transmembrane</keyword>
<keyword evidence="4" id="KW-1185">Reference proteome</keyword>
<comment type="caution">
    <text evidence="3">The sequence shown here is derived from an EMBL/GenBank/DDBJ whole genome shotgun (WGS) entry which is preliminary data.</text>
</comment>
<organism evidence="3 4">
    <name type="scientific">Mesorhabditis spiculigera</name>
    <dbReference type="NCBI Taxonomy" id="96644"/>
    <lineage>
        <taxon>Eukaryota</taxon>
        <taxon>Metazoa</taxon>
        <taxon>Ecdysozoa</taxon>
        <taxon>Nematoda</taxon>
        <taxon>Chromadorea</taxon>
        <taxon>Rhabditida</taxon>
        <taxon>Rhabditina</taxon>
        <taxon>Rhabditomorpha</taxon>
        <taxon>Rhabditoidea</taxon>
        <taxon>Rhabditidae</taxon>
        <taxon>Mesorhabditinae</taxon>
        <taxon>Mesorhabditis</taxon>
    </lineage>
</organism>
<feature type="region of interest" description="Disordered" evidence="1">
    <location>
        <begin position="342"/>
        <end position="456"/>
    </location>
</feature>
<evidence type="ECO:0000313" key="3">
    <source>
        <dbReference type="EMBL" id="CAJ0563400.1"/>
    </source>
</evidence>
<feature type="compositionally biased region" description="Basic residues" evidence="1">
    <location>
        <begin position="426"/>
        <end position="435"/>
    </location>
</feature>
<evidence type="ECO:0000256" key="1">
    <source>
        <dbReference type="SAM" id="MobiDB-lite"/>
    </source>
</evidence>
<accession>A0AA36C7B7</accession>
<keyword evidence="2" id="KW-0472">Membrane</keyword>
<protein>
    <submittedName>
        <fullName evidence="3">Uncharacterized protein</fullName>
    </submittedName>
</protein>
<sequence length="456" mass="50372">MIIQCPTPRRWACYANEWLERQGLPRYPLPEPDDKRGATCIHPVVVNYKGANISILFPHNLCTRERLAADNCSKILPDYNARTPMLSTDYVAQCDTGYAVPAAIAEKNRGGQCIDNLGDAAGFEEYETSPFPDEMPSWDVIEVKFCDLQEAPGEKRMCVAPPMCDQRLRSGVPSKDILPHCHQPCVYNVSPNQYRDCQPLDLRIGESHQARVIAGYRQKSSPHATLMTRAENLKLLPRSADERAYPRFMVGLGFGPGIVVGAVLQCLVCCLCFRRLSKKEDAKNAPPHPPEAPESPQTPETPLRSAEAIIVGVGDDFKTIEPPSTDAIPTITDQDFAVPRQASKSNLDSSMPKHQKYEKTEEYGAVPTLEPVGEPLPTQPPRDASKSRSRHTDPAELDKPGAVKRTAISKSGGGKVKSGNDASGSRRPKKPRARFGNKVELLAEQERMMDEMDSVE</sequence>
<feature type="non-terminal residue" evidence="3">
    <location>
        <position position="456"/>
    </location>
</feature>
<evidence type="ECO:0000256" key="2">
    <source>
        <dbReference type="SAM" id="Phobius"/>
    </source>
</evidence>
<feature type="compositionally biased region" description="Basic and acidic residues" evidence="1">
    <location>
        <begin position="383"/>
        <end position="401"/>
    </location>
</feature>
<dbReference type="EMBL" id="CATQJA010000711">
    <property type="protein sequence ID" value="CAJ0563400.1"/>
    <property type="molecule type" value="Genomic_DNA"/>
</dbReference>
<gene>
    <name evidence="3" type="ORF">MSPICULIGERA_LOCUS2426</name>
</gene>
<proteinExistence type="predicted"/>